<evidence type="ECO:0000313" key="2">
    <source>
        <dbReference type="EMBL" id="MBT1686879.1"/>
    </source>
</evidence>
<dbReference type="Pfam" id="PF02515">
    <property type="entry name" value="CoA_transf_3"/>
    <property type="match status" value="1"/>
</dbReference>
<dbReference type="AlphaFoldDB" id="A0AAP2D832"/>
<dbReference type="Gene3D" id="3.40.50.10540">
    <property type="entry name" value="Crotonobetainyl-coa:carnitine coa-transferase, domain 1"/>
    <property type="match status" value="1"/>
</dbReference>
<dbReference type="InterPro" id="IPR044855">
    <property type="entry name" value="CoA-Trfase_III_dom3_sf"/>
</dbReference>
<dbReference type="PANTHER" id="PTHR48207:SF3">
    <property type="entry name" value="SUCCINATE--HYDROXYMETHYLGLUTARATE COA-TRANSFERASE"/>
    <property type="match status" value="1"/>
</dbReference>
<evidence type="ECO:0000256" key="1">
    <source>
        <dbReference type="ARBA" id="ARBA00022679"/>
    </source>
</evidence>
<dbReference type="InterPro" id="IPR023606">
    <property type="entry name" value="CoA-Trfase_III_dom_1_sf"/>
</dbReference>
<proteinExistence type="predicted"/>
<dbReference type="Gene3D" id="3.30.1540.10">
    <property type="entry name" value="formyl-coa transferase, domain 3"/>
    <property type="match status" value="1"/>
</dbReference>
<name>A0AAP2D832_9BACT</name>
<dbReference type="Proteomes" id="UP001319180">
    <property type="component" value="Unassembled WGS sequence"/>
</dbReference>
<accession>A0AAP2D832</accession>
<dbReference type="EMBL" id="JAHESC010000011">
    <property type="protein sequence ID" value="MBT1686879.1"/>
    <property type="molecule type" value="Genomic_DNA"/>
</dbReference>
<keyword evidence="3" id="KW-1185">Reference proteome</keyword>
<reference evidence="2 3" key="1">
    <citation type="submission" date="2021-05" db="EMBL/GenBank/DDBJ databases">
        <title>A Polyphasic approach of four new species of the genus Ohtaekwangia: Ohtaekwangia histidinii sp. nov., Ohtaekwangia cretensis sp. nov., Ohtaekwangia indiensis sp. nov., Ohtaekwangia reichenbachii sp. nov. from diverse environment.</title>
        <authorList>
            <person name="Octaviana S."/>
        </authorList>
    </citation>
    <scope>NUCLEOTIDE SEQUENCE [LARGE SCALE GENOMIC DNA]</scope>
    <source>
        <strain evidence="2 3">PWU37</strain>
    </source>
</reference>
<dbReference type="InterPro" id="IPR050483">
    <property type="entry name" value="CoA-transferase_III_domain"/>
</dbReference>
<organism evidence="2 3">
    <name type="scientific">Dawidia soli</name>
    <dbReference type="NCBI Taxonomy" id="2782352"/>
    <lineage>
        <taxon>Bacteria</taxon>
        <taxon>Pseudomonadati</taxon>
        <taxon>Bacteroidota</taxon>
        <taxon>Cytophagia</taxon>
        <taxon>Cytophagales</taxon>
        <taxon>Chryseotaleaceae</taxon>
        <taxon>Dawidia</taxon>
    </lineage>
</organism>
<dbReference type="RefSeq" id="WP_254090114.1">
    <property type="nucleotide sequence ID" value="NZ_JAHESC010000011.1"/>
</dbReference>
<dbReference type="PANTHER" id="PTHR48207">
    <property type="entry name" value="SUCCINATE--HYDROXYMETHYLGLUTARATE COA-TRANSFERASE"/>
    <property type="match status" value="1"/>
</dbReference>
<sequence>MFSDLKIVELASVLAGPSVGQFFAELGAAVVKVENPRQGGDVTRTWKAAGEQTDDRSAYFCSANWGKQSIALDLTQAHDRQAADTLLREADMVIASYKPGDAEKFGMDYGTLSQRYPRLIYGQITGYGPTDPRVGYDAVLQAEAGFMYMNGEPGGPSLKMPVALVDVLAAHHLKEGLLLALLNRYRTGQGARVEVSLWHAAVSSLVNQATNWLVAGKLPQKQGSAHPNIAPYGDVYKTADGEEILVAVGSDRQFRDLCQVLDIAALADDPRYRDNTARVQNRLTLNSVLQAQIGLRTAQTLMMQINQWKIPAGFIHTLRQVFEVPAAQELLLREGTLAGVRNVAATLSFVDRSAIRITAPPALGEHTQEVLERLNSNRS</sequence>
<dbReference type="SUPFAM" id="SSF89796">
    <property type="entry name" value="CoA-transferase family III (CaiB/BaiF)"/>
    <property type="match status" value="1"/>
</dbReference>
<dbReference type="GO" id="GO:0008410">
    <property type="term" value="F:CoA-transferase activity"/>
    <property type="evidence" value="ECO:0007669"/>
    <property type="project" value="TreeGrafter"/>
</dbReference>
<gene>
    <name evidence="2" type="ORF">KK078_09940</name>
</gene>
<keyword evidence="1 2" id="KW-0808">Transferase</keyword>
<evidence type="ECO:0000313" key="3">
    <source>
        <dbReference type="Proteomes" id="UP001319180"/>
    </source>
</evidence>
<comment type="caution">
    <text evidence="2">The sequence shown here is derived from an EMBL/GenBank/DDBJ whole genome shotgun (WGS) entry which is preliminary data.</text>
</comment>
<protein>
    <submittedName>
        <fullName evidence="2">CoA transferase</fullName>
    </submittedName>
</protein>
<dbReference type="InterPro" id="IPR003673">
    <property type="entry name" value="CoA-Trfase_fam_III"/>
</dbReference>